<dbReference type="PROSITE" id="PS51774">
    <property type="entry name" value="NAB"/>
    <property type="match status" value="1"/>
</dbReference>
<dbReference type="AlphaFoldDB" id="A0A6A3C6R7"/>
<name>A0A6A3C6R7_HIBSY</name>
<dbReference type="Proteomes" id="UP000436088">
    <property type="component" value="Unassembled WGS sequence"/>
</dbReference>
<dbReference type="PANTHER" id="PTHR47357:SF4">
    <property type="entry name" value="MYOSIN HEAVY CHAIN-LIKE PROTEIN"/>
    <property type="match status" value="1"/>
</dbReference>
<evidence type="ECO:0000313" key="6">
    <source>
        <dbReference type="Proteomes" id="UP000436088"/>
    </source>
</evidence>
<sequence length="1041" mass="119633">MESSAGSQVPATLDQDQSYVNDGVVRDALVRGQSTGDKVVPLSDELNGASTSHVVPVEDHSNRHLMSSCEALHCEYCIVVSCSVRWKLQQCDMNNAFLNDDLNGEVFMVQPMGFEELENGTQLSMSCCLLGVNGEELVYVLVYVDDIVIAGGSNEGIEEVVTMLSQKISLKDFDELNIFLGLEVKRSGGRLVLKKKDVGRSLDNPQVYRNIVVAVLYLSHARPNISYSIGRVAQYMHQPCDMHWVGVKRILRYFSGTLSHGLVLHDSVNTSLSLHAFVDADWANNVDDRRSTSGYYVYLGQECTGKILTDDESVYFYFNFVYDEMQFFCFGWEGEKKGKPSKKCGECPSCFEDMLDLGLAMDSLFKLAANFVLEKKQYSPKKTSKGYPDTQVQNNGASGNVERKVNRVLKLIKRESGKKEPELVGLVEDFHRHYQSLYAQYEHLKLESSDKALKGKGDGSYPYYSSDSESEYYSAADVEIETDTAFDNNRSSPRWVYNNIKEELKWAYGEDTDLRHEFASRTKEKEDLASDHMAASSRTQETETFSKDEVTSLKTELEPLQHERRDLEVQIDAKTAENKQRGEKNKAMYVQIPDEGDEVSKLMKQIKDNENNLKSRISESMVQVCNLKKEVDLLRAQQFDARGSVTCESSESFDMTNVMKPEHGSLHGQKTKLEILLERKSKEISRYRIQVKSLKEEIARKSAFELTMVEENRRLQVQVMHLESEVDALRKQKTKSVDEFRSYIHEINRLSQENNHLNSRILELEALFKERGLELRRVKETARMYPMDMDKNAELQISDQQRTMKEIEENIYNSKLFKQLSKGNKPNYHILERKMEDLAQEYYQKVDDNITLLSLRIAVAEKIHYDNKESYNNIKERLEQENEALKQKLATCETELNKLKDDAAARSKFMVNKLQIHENPATRILKAMGELVSTKKNRKDKLKGNVDLFVAEMDKENNLVSNSEARLYEEEEQKPKLLKAVSMLENRVVELEKIIKEKDEALVSRAEEKRESIRQLCLLIEYHRSRCDHLKELVSKLIVRI</sequence>
<feature type="coiled-coil region" evidence="2">
    <location>
        <begin position="677"/>
        <end position="810"/>
    </location>
</feature>
<dbReference type="InterPro" id="IPR013103">
    <property type="entry name" value="RVT_2"/>
</dbReference>
<evidence type="ECO:0000256" key="2">
    <source>
        <dbReference type="SAM" id="Coils"/>
    </source>
</evidence>
<dbReference type="SUPFAM" id="SSF56672">
    <property type="entry name" value="DNA/RNA polymerases"/>
    <property type="match status" value="1"/>
</dbReference>
<feature type="region of interest" description="Disordered" evidence="3">
    <location>
        <begin position="523"/>
        <end position="550"/>
    </location>
</feature>
<accession>A0A6A3C6R7</accession>
<dbReference type="GO" id="GO:0005200">
    <property type="term" value="F:structural constituent of cytoskeleton"/>
    <property type="evidence" value="ECO:0007669"/>
    <property type="project" value="TreeGrafter"/>
</dbReference>
<dbReference type="InterPro" id="IPR043502">
    <property type="entry name" value="DNA/RNA_pol_sf"/>
</dbReference>
<proteinExistence type="predicted"/>
<keyword evidence="6" id="KW-1185">Reference proteome</keyword>
<dbReference type="GO" id="GO:0005856">
    <property type="term" value="C:cytoskeleton"/>
    <property type="evidence" value="ECO:0007669"/>
    <property type="project" value="TreeGrafter"/>
</dbReference>
<gene>
    <name evidence="5" type="ORF">F3Y22_tig00009117pilonHSYRG00040</name>
</gene>
<feature type="coiled-coil region" evidence="2">
    <location>
        <begin position="868"/>
        <end position="902"/>
    </location>
</feature>
<evidence type="ECO:0000313" key="5">
    <source>
        <dbReference type="EMBL" id="KAE8724940.1"/>
    </source>
</evidence>
<feature type="compositionally biased region" description="Basic and acidic residues" evidence="3">
    <location>
        <begin position="540"/>
        <end position="550"/>
    </location>
</feature>
<dbReference type="PANTHER" id="PTHR47357">
    <property type="entry name" value="COP1-INTERACTIVE PROTEIN 1"/>
    <property type="match status" value="1"/>
</dbReference>
<dbReference type="GO" id="GO:0003779">
    <property type="term" value="F:actin binding"/>
    <property type="evidence" value="ECO:0007669"/>
    <property type="project" value="InterPro"/>
</dbReference>
<feature type="domain" description="NAB" evidence="4">
    <location>
        <begin position="374"/>
        <end position="448"/>
    </location>
</feature>
<dbReference type="EMBL" id="VEPZ02000440">
    <property type="protein sequence ID" value="KAE8724940.1"/>
    <property type="molecule type" value="Genomic_DNA"/>
</dbReference>
<evidence type="ECO:0000256" key="3">
    <source>
        <dbReference type="SAM" id="MobiDB-lite"/>
    </source>
</evidence>
<organism evidence="5 6">
    <name type="scientific">Hibiscus syriacus</name>
    <name type="common">Rose of Sharon</name>
    <dbReference type="NCBI Taxonomy" id="106335"/>
    <lineage>
        <taxon>Eukaryota</taxon>
        <taxon>Viridiplantae</taxon>
        <taxon>Streptophyta</taxon>
        <taxon>Embryophyta</taxon>
        <taxon>Tracheophyta</taxon>
        <taxon>Spermatophyta</taxon>
        <taxon>Magnoliopsida</taxon>
        <taxon>eudicotyledons</taxon>
        <taxon>Gunneridae</taxon>
        <taxon>Pentapetalae</taxon>
        <taxon>rosids</taxon>
        <taxon>malvids</taxon>
        <taxon>Malvales</taxon>
        <taxon>Malvaceae</taxon>
        <taxon>Malvoideae</taxon>
        <taxon>Hibiscus</taxon>
    </lineage>
</organism>
<feature type="coiled-coil region" evidence="2">
    <location>
        <begin position="981"/>
        <end position="1016"/>
    </location>
</feature>
<reference evidence="5" key="1">
    <citation type="submission" date="2019-09" db="EMBL/GenBank/DDBJ databases">
        <title>Draft genome information of white flower Hibiscus syriacus.</title>
        <authorList>
            <person name="Kim Y.-M."/>
        </authorList>
    </citation>
    <scope>NUCLEOTIDE SEQUENCE [LARGE SCALE GENOMIC DNA]</scope>
    <source>
        <strain evidence="5">YM2019G1</strain>
    </source>
</reference>
<evidence type="ECO:0000256" key="1">
    <source>
        <dbReference type="ARBA" id="ARBA00023054"/>
    </source>
</evidence>
<keyword evidence="1 2" id="KW-0175">Coiled coil</keyword>
<evidence type="ECO:0000259" key="4">
    <source>
        <dbReference type="PROSITE" id="PS51774"/>
    </source>
</evidence>
<dbReference type="InterPro" id="IPR011684">
    <property type="entry name" value="NAB"/>
</dbReference>
<protein>
    <recommendedName>
        <fullName evidence="4">NAB domain-containing protein</fullName>
    </recommendedName>
</protein>
<comment type="caution">
    <text evidence="5">The sequence shown here is derived from an EMBL/GenBank/DDBJ whole genome shotgun (WGS) entry which is preliminary data.</text>
</comment>
<dbReference type="Pfam" id="PF07727">
    <property type="entry name" value="RVT_2"/>
    <property type="match status" value="1"/>
</dbReference>